<organism evidence="2 3">
    <name type="scientific">Luteolibacter ambystomatis</name>
    <dbReference type="NCBI Taxonomy" id="2824561"/>
    <lineage>
        <taxon>Bacteria</taxon>
        <taxon>Pseudomonadati</taxon>
        <taxon>Verrucomicrobiota</taxon>
        <taxon>Verrucomicrobiia</taxon>
        <taxon>Verrucomicrobiales</taxon>
        <taxon>Verrucomicrobiaceae</taxon>
        <taxon>Luteolibacter</taxon>
    </lineage>
</organism>
<evidence type="ECO:0000313" key="2">
    <source>
        <dbReference type="EMBL" id="QUE51408.1"/>
    </source>
</evidence>
<name>A0A975G9D4_9BACT</name>
<dbReference type="Gene3D" id="3.40.50.1010">
    <property type="entry name" value="5'-nuclease"/>
    <property type="match status" value="1"/>
</dbReference>
<dbReference type="AlphaFoldDB" id="A0A975G9D4"/>
<dbReference type="SUPFAM" id="SSF88723">
    <property type="entry name" value="PIN domain-like"/>
    <property type="match status" value="1"/>
</dbReference>
<evidence type="ECO:0000313" key="3">
    <source>
        <dbReference type="Proteomes" id="UP000676169"/>
    </source>
</evidence>
<proteinExistence type="predicted"/>
<dbReference type="InterPro" id="IPR002716">
    <property type="entry name" value="PIN_dom"/>
</dbReference>
<dbReference type="KEGG" id="lamb:KBB96_00575"/>
<dbReference type="Pfam" id="PF13470">
    <property type="entry name" value="PIN_3"/>
    <property type="match status" value="1"/>
</dbReference>
<dbReference type="EMBL" id="CP073100">
    <property type="protein sequence ID" value="QUE51408.1"/>
    <property type="molecule type" value="Genomic_DNA"/>
</dbReference>
<evidence type="ECO:0000259" key="1">
    <source>
        <dbReference type="Pfam" id="PF13470"/>
    </source>
</evidence>
<sequence>MRLLVDLNILLDVLLDRAGRETSAEIIRRCSGPDEGWIAWHTLATLAYFVAREDKKKVSAVVGGLLDWARISETGQAHAKLALQWDFKDFEDALQAAAATACKADFIITRNLKDFTKSPIPALSPEKYLGRHR</sequence>
<accession>A0A975G9D4</accession>
<gene>
    <name evidence="2" type="ORF">KBB96_00575</name>
</gene>
<dbReference type="RefSeq" id="WP_211631547.1">
    <property type="nucleotide sequence ID" value="NZ_CP073100.1"/>
</dbReference>
<reference evidence="2" key="1">
    <citation type="submission" date="2021-04" db="EMBL/GenBank/DDBJ databases">
        <title>Luteolibacter sp. 32A isolated from the skin of an Anderson's salamander (Ambystoma andersonii).</title>
        <authorList>
            <person name="Spergser J."/>
            <person name="Busse H.-J."/>
        </authorList>
    </citation>
    <scope>NUCLEOTIDE SEQUENCE</scope>
    <source>
        <strain evidence="2">32A</strain>
    </source>
</reference>
<feature type="domain" description="PIN" evidence="1">
    <location>
        <begin position="2"/>
        <end position="112"/>
    </location>
</feature>
<keyword evidence="3" id="KW-1185">Reference proteome</keyword>
<dbReference type="InterPro" id="IPR029060">
    <property type="entry name" value="PIN-like_dom_sf"/>
</dbReference>
<protein>
    <submittedName>
        <fullName evidence="2">PIN domain-containing protein</fullName>
    </submittedName>
</protein>
<dbReference type="Proteomes" id="UP000676169">
    <property type="component" value="Chromosome"/>
</dbReference>